<feature type="transmembrane region" description="Helical" evidence="7">
    <location>
        <begin position="12"/>
        <end position="39"/>
    </location>
</feature>
<dbReference type="AlphaFoldDB" id="A0A7Y9I4U5"/>
<evidence type="ECO:0000313" key="10">
    <source>
        <dbReference type="Proteomes" id="UP000569914"/>
    </source>
</evidence>
<dbReference type="EMBL" id="JACCBU010000001">
    <property type="protein sequence ID" value="NYE70056.1"/>
    <property type="molecule type" value="Genomic_DNA"/>
</dbReference>
<feature type="transmembrane region" description="Helical" evidence="7">
    <location>
        <begin position="304"/>
        <end position="328"/>
    </location>
</feature>
<feature type="transmembrane region" description="Helical" evidence="7">
    <location>
        <begin position="51"/>
        <end position="71"/>
    </location>
</feature>
<keyword evidence="10" id="KW-1185">Reference proteome</keyword>
<comment type="caution">
    <text evidence="9">The sequence shown here is derived from an EMBL/GenBank/DDBJ whole genome shotgun (WGS) entry which is preliminary data.</text>
</comment>
<evidence type="ECO:0000256" key="5">
    <source>
        <dbReference type="ARBA" id="ARBA00022989"/>
    </source>
</evidence>
<dbReference type="SUPFAM" id="SSF103473">
    <property type="entry name" value="MFS general substrate transporter"/>
    <property type="match status" value="1"/>
</dbReference>
<feature type="transmembrane region" description="Helical" evidence="7">
    <location>
        <begin position="468"/>
        <end position="491"/>
    </location>
</feature>
<evidence type="ECO:0000256" key="7">
    <source>
        <dbReference type="SAM" id="Phobius"/>
    </source>
</evidence>
<evidence type="ECO:0000256" key="6">
    <source>
        <dbReference type="ARBA" id="ARBA00023136"/>
    </source>
</evidence>
<feature type="transmembrane region" description="Helical" evidence="7">
    <location>
        <begin position="335"/>
        <end position="355"/>
    </location>
</feature>
<feature type="transmembrane region" description="Helical" evidence="7">
    <location>
        <begin position="83"/>
        <end position="102"/>
    </location>
</feature>
<comment type="subcellular location">
    <subcellularLocation>
        <location evidence="1">Cell membrane</location>
        <topology evidence="1">Multi-pass membrane protein</topology>
    </subcellularLocation>
</comment>
<feature type="transmembrane region" description="Helical" evidence="7">
    <location>
        <begin position="270"/>
        <end position="292"/>
    </location>
</feature>
<name>A0A7Y9I4U5_9ACTN</name>
<dbReference type="InterPro" id="IPR020846">
    <property type="entry name" value="MFS_dom"/>
</dbReference>
<feature type="transmembrane region" description="Helical" evidence="7">
    <location>
        <begin position="141"/>
        <end position="161"/>
    </location>
</feature>
<feature type="transmembrane region" description="Helical" evidence="7">
    <location>
        <begin position="167"/>
        <end position="191"/>
    </location>
</feature>
<gene>
    <name evidence="9" type="ORF">BKA15_001385</name>
</gene>
<dbReference type="GO" id="GO:0022857">
    <property type="term" value="F:transmembrane transporter activity"/>
    <property type="evidence" value="ECO:0007669"/>
    <property type="project" value="InterPro"/>
</dbReference>
<dbReference type="PANTHER" id="PTHR42718">
    <property type="entry name" value="MAJOR FACILITATOR SUPERFAMILY MULTIDRUG TRANSPORTER MFSC"/>
    <property type="match status" value="1"/>
</dbReference>
<keyword evidence="3" id="KW-1003">Cell membrane</keyword>
<sequence>MIIDEATPRASARIWCGLGVLLLAALLASMDVSILFVAGPTISEQLSLTPAQWLWVMDTYGIVMAGLLITMGCLGDRIGRRRLLMIGAGLFGAASALIGLAPNGELLILGRAVLAVGGATLAPSTLSLIRTMFERQDQRRAALGAWTVTFTTGAICGPILGGVLLEHWWWGSVFLINIPPMVLLLIAAPLLVPESARNRQARLDLFGAAASFVAVLGPILALKSTIETGPSVVTAASAAVGVAALIIFISWQRRARHALLNLSLFRSRRFSVGIAANTTVAAITGGVGVLVFPYLQTVHGLSPLASALCGLPPMAGSFLGAATATALARRHSPTALLVIGMVTCASGLAIAGATASASTAWGFLGGYTLLIAGCGATATLANSFVLDNAPHERAGAVAGISETSNQLGTAVGIALLGTLASIVYRHELTGREPPTRSVTEASVIASTLPGDRAAELLGAAAAAYNNGLALSAFTAAALAAVLAVIIGLLLFTGDRYGSR</sequence>
<organism evidence="9 10">
    <name type="scientific">Microlunatus parietis</name>
    <dbReference type="NCBI Taxonomy" id="682979"/>
    <lineage>
        <taxon>Bacteria</taxon>
        <taxon>Bacillati</taxon>
        <taxon>Actinomycetota</taxon>
        <taxon>Actinomycetes</taxon>
        <taxon>Propionibacteriales</taxon>
        <taxon>Propionibacteriaceae</taxon>
        <taxon>Microlunatus</taxon>
    </lineage>
</organism>
<evidence type="ECO:0000256" key="4">
    <source>
        <dbReference type="ARBA" id="ARBA00022692"/>
    </source>
</evidence>
<evidence type="ECO:0000256" key="1">
    <source>
        <dbReference type="ARBA" id="ARBA00004651"/>
    </source>
</evidence>
<dbReference type="Gene3D" id="1.20.1250.20">
    <property type="entry name" value="MFS general substrate transporter like domains"/>
    <property type="match status" value="2"/>
</dbReference>
<feature type="transmembrane region" description="Helical" evidence="7">
    <location>
        <begin position="361"/>
        <end position="386"/>
    </location>
</feature>
<keyword evidence="4 7" id="KW-0812">Transmembrane</keyword>
<evidence type="ECO:0000256" key="2">
    <source>
        <dbReference type="ARBA" id="ARBA00022448"/>
    </source>
</evidence>
<dbReference type="GO" id="GO:0005886">
    <property type="term" value="C:plasma membrane"/>
    <property type="evidence" value="ECO:0007669"/>
    <property type="project" value="UniProtKB-SubCell"/>
</dbReference>
<feature type="transmembrane region" description="Helical" evidence="7">
    <location>
        <begin position="407"/>
        <end position="424"/>
    </location>
</feature>
<evidence type="ECO:0000313" key="9">
    <source>
        <dbReference type="EMBL" id="NYE70056.1"/>
    </source>
</evidence>
<dbReference type="Proteomes" id="UP000569914">
    <property type="component" value="Unassembled WGS sequence"/>
</dbReference>
<dbReference type="Pfam" id="PF07690">
    <property type="entry name" value="MFS_1"/>
    <property type="match status" value="1"/>
</dbReference>
<dbReference type="PROSITE" id="PS50850">
    <property type="entry name" value="MFS"/>
    <property type="match status" value="1"/>
</dbReference>
<dbReference type="RefSeq" id="WP_218871097.1">
    <property type="nucleotide sequence ID" value="NZ_JACCBU010000001.1"/>
</dbReference>
<feature type="transmembrane region" description="Helical" evidence="7">
    <location>
        <begin position="228"/>
        <end position="249"/>
    </location>
</feature>
<dbReference type="InterPro" id="IPR011701">
    <property type="entry name" value="MFS"/>
</dbReference>
<proteinExistence type="predicted"/>
<feature type="transmembrane region" description="Helical" evidence="7">
    <location>
        <begin position="108"/>
        <end position="129"/>
    </location>
</feature>
<keyword evidence="2" id="KW-0813">Transport</keyword>
<keyword evidence="6 7" id="KW-0472">Membrane</keyword>
<evidence type="ECO:0000256" key="3">
    <source>
        <dbReference type="ARBA" id="ARBA00022475"/>
    </source>
</evidence>
<protein>
    <submittedName>
        <fullName evidence="9">DHA2 family multidrug resistance protein-like MFS transporter</fullName>
    </submittedName>
</protein>
<reference evidence="9 10" key="1">
    <citation type="submission" date="2020-07" db="EMBL/GenBank/DDBJ databases">
        <title>Sequencing the genomes of 1000 actinobacteria strains.</title>
        <authorList>
            <person name="Klenk H.-P."/>
        </authorList>
    </citation>
    <scope>NUCLEOTIDE SEQUENCE [LARGE SCALE GENOMIC DNA]</scope>
    <source>
        <strain evidence="9 10">DSM 22083</strain>
    </source>
</reference>
<feature type="domain" description="Major facilitator superfamily (MFS) profile" evidence="8">
    <location>
        <begin position="17"/>
        <end position="495"/>
    </location>
</feature>
<accession>A0A7Y9I4U5</accession>
<dbReference type="PANTHER" id="PTHR42718:SF47">
    <property type="entry name" value="METHYL VIOLOGEN RESISTANCE PROTEIN SMVA"/>
    <property type="match status" value="1"/>
</dbReference>
<feature type="transmembrane region" description="Helical" evidence="7">
    <location>
        <begin position="203"/>
        <end position="222"/>
    </location>
</feature>
<keyword evidence="5 7" id="KW-1133">Transmembrane helix</keyword>
<dbReference type="CDD" id="cd17321">
    <property type="entry name" value="MFS_MMR_MDR_like"/>
    <property type="match status" value="1"/>
</dbReference>
<dbReference type="InterPro" id="IPR036259">
    <property type="entry name" value="MFS_trans_sf"/>
</dbReference>
<evidence type="ECO:0000259" key="8">
    <source>
        <dbReference type="PROSITE" id="PS50850"/>
    </source>
</evidence>